<proteinExistence type="predicted"/>
<name>A0AC35G9W1_9BILA</name>
<dbReference type="Proteomes" id="UP000887580">
    <property type="component" value="Unplaced"/>
</dbReference>
<sequence length="411" mass="46654">MSEYWKSNAKKYCEICKCWFADNKISVENHEKGLRHKGAVQARLREVSKKANETERANEKLASTLMQMEQAAIMSMNGAVRSSGGSSSSSTIGPSPRGTVLPKIERKSEYEEAKAKVKAEKERMKELKKTAKKSTLWQEDEQYSIPNPYLTSTTEIQAAEVPGGESEGIEWVQTASDDGKTYFFNIYTGETRWDIPSNYYTIEQYQQYYAQIVASTSLAGTAYDAYIDPSMSQQYYSYEPEPPQVPIQTIEKVSTLIPEKLPSSPPKPKRMKLEGEEEQQIETQDEFSSDNKNIKPELEQLSEQFNQEPIQQDYSRAKTSAGGLLGGWVPVEKKPEIVVEKQEKPNIVFDDLPEESTQVKDVQPTFEELDAADGLFEERKAPVSIGSKKTKVVEFKKRKAINRNVRAREEF</sequence>
<evidence type="ECO:0000313" key="2">
    <source>
        <dbReference type="WBParaSite" id="PS1159_v2.g2730.t1"/>
    </source>
</evidence>
<dbReference type="WBParaSite" id="PS1159_v2.g2730.t1">
    <property type="protein sequence ID" value="PS1159_v2.g2730.t1"/>
    <property type="gene ID" value="PS1159_v2.g2730"/>
</dbReference>
<reference evidence="2" key="1">
    <citation type="submission" date="2022-11" db="UniProtKB">
        <authorList>
            <consortium name="WormBaseParasite"/>
        </authorList>
    </citation>
    <scope>IDENTIFICATION</scope>
</reference>
<organism evidence="1 2">
    <name type="scientific">Panagrolaimus sp. PS1159</name>
    <dbReference type="NCBI Taxonomy" id="55785"/>
    <lineage>
        <taxon>Eukaryota</taxon>
        <taxon>Metazoa</taxon>
        <taxon>Ecdysozoa</taxon>
        <taxon>Nematoda</taxon>
        <taxon>Chromadorea</taxon>
        <taxon>Rhabditida</taxon>
        <taxon>Tylenchina</taxon>
        <taxon>Panagrolaimomorpha</taxon>
        <taxon>Panagrolaimoidea</taxon>
        <taxon>Panagrolaimidae</taxon>
        <taxon>Panagrolaimus</taxon>
    </lineage>
</organism>
<protein>
    <submittedName>
        <fullName evidence="2">WW domain-binding protein 4</fullName>
    </submittedName>
</protein>
<accession>A0AC35G9W1</accession>
<evidence type="ECO:0000313" key="1">
    <source>
        <dbReference type="Proteomes" id="UP000887580"/>
    </source>
</evidence>